<gene>
    <name evidence="1" type="ORF">H9642_14290</name>
</gene>
<comment type="caution">
    <text evidence="1">The sequence shown here is derived from an EMBL/GenBank/DDBJ whole genome shotgun (WGS) entry which is preliminary data.</text>
</comment>
<dbReference type="Proteomes" id="UP000611945">
    <property type="component" value="Unassembled WGS sequence"/>
</dbReference>
<protein>
    <submittedName>
        <fullName evidence="1">WbqC family protein</fullName>
    </submittedName>
</protein>
<proteinExistence type="predicted"/>
<evidence type="ECO:0000313" key="1">
    <source>
        <dbReference type="EMBL" id="MBD7978350.1"/>
    </source>
</evidence>
<keyword evidence="2" id="KW-1185">Reference proteome</keyword>
<evidence type="ECO:0000313" key="2">
    <source>
        <dbReference type="Proteomes" id="UP000611945"/>
    </source>
</evidence>
<dbReference type="EMBL" id="JACSQG010000008">
    <property type="protein sequence ID" value="MBD7978350.1"/>
    <property type="molecule type" value="Genomic_DNA"/>
</dbReference>
<dbReference type="InterPro" id="IPR014985">
    <property type="entry name" value="WbqC"/>
</dbReference>
<reference evidence="1 2" key="1">
    <citation type="submission" date="2020-08" db="EMBL/GenBank/DDBJ databases">
        <title>A Genomic Blueprint of the Chicken Gut Microbiome.</title>
        <authorList>
            <person name="Gilroy R."/>
            <person name="Ravi A."/>
            <person name="Getino M."/>
            <person name="Pursley I."/>
            <person name="Horton D.L."/>
            <person name="Alikhan N.-F."/>
            <person name="Baker D."/>
            <person name="Gharbi K."/>
            <person name="Hall N."/>
            <person name="Watson M."/>
            <person name="Adriaenssens E.M."/>
            <person name="Foster-Nyarko E."/>
            <person name="Jarju S."/>
            <person name="Secka A."/>
            <person name="Antonio M."/>
            <person name="Oren A."/>
            <person name="Chaudhuri R."/>
            <person name="La Ragione R.M."/>
            <person name="Hildebrand F."/>
            <person name="Pallen M.J."/>
        </authorList>
    </citation>
    <scope>NUCLEOTIDE SEQUENCE [LARGE SCALE GENOMIC DNA]</scope>
    <source>
        <strain evidence="1 2">Sa2CUA2</strain>
    </source>
</reference>
<sequence length="234" mass="26495">MQPYFFPFLGHFALIAHTDKWVVFDVTQYTPKSWMARNRVLHPNEGWAYINAPLSNSSISIKTFQARVLDIAVTKKSLLGKLSHYRREAPFYTSVVALVERVFSGLNSDSLVDLNVRGLQEVCNYLGIPFNFSICSQMDLDFTGVEEAGDWAPAISRQLEADIYLNPIGGRDLFDPLKFRAANTDLVFLEFDPFFYETGTYTPESSLSILDVLMWNSPAEVVRAIDNCSHMVCV</sequence>
<organism evidence="1 2">
    <name type="scientific">Serpens gallinarum</name>
    <dbReference type="NCBI Taxonomy" id="2763075"/>
    <lineage>
        <taxon>Bacteria</taxon>
        <taxon>Pseudomonadati</taxon>
        <taxon>Pseudomonadota</taxon>
        <taxon>Gammaproteobacteria</taxon>
        <taxon>Pseudomonadales</taxon>
        <taxon>Pseudomonadaceae</taxon>
        <taxon>Pseudomonas</taxon>
    </lineage>
</organism>
<accession>A0ABR8TRG1</accession>
<name>A0ABR8TRG1_9PSED</name>
<dbReference type="Pfam" id="PF08889">
    <property type="entry name" value="WbqC"/>
    <property type="match status" value="1"/>
</dbReference>